<dbReference type="InterPro" id="IPR051324">
    <property type="entry name" value="Stress/Tellurium_Resist"/>
</dbReference>
<gene>
    <name evidence="4" type="ORF">SSP24_62660</name>
</gene>
<keyword evidence="5" id="KW-1185">Reference proteome</keyword>
<comment type="caution">
    <text evidence="4">The sequence shown here is derived from an EMBL/GenBank/DDBJ whole genome shotgun (WGS) entry which is preliminary data.</text>
</comment>
<sequence>MPPDEPHQATATCMAAPPFRIFYRHVDCLSGPVQRARTAHAKEEFAVGVSLCDASGKVLSDRHFVFHNNLTSPDGSVEHTGDNLTGEGEGDDEVVKVNLAAVPAEVDGIVFPVSIHDAEGRGQSFGQVRSSASCTGEAPSGSSARSGRAMPPDWPGSPPTSASTSDLAPTAPSGPPLGDGPDGRLPHATARRCRCAPPSVPASQESEIT</sequence>
<dbReference type="AlphaFoldDB" id="A0A4Y3VS43"/>
<dbReference type="CDD" id="cd06974">
    <property type="entry name" value="TerD_like"/>
    <property type="match status" value="1"/>
</dbReference>
<evidence type="ECO:0000256" key="2">
    <source>
        <dbReference type="SAM" id="MobiDB-lite"/>
    </source>
</evidence>
<feature type="region of interest" description="Disordered" evidence="2">
    <location>
        <begin position="126"/>
        <end position="209"/>
    </location>
</feature>
<protein>
    <recommendedName>
        <fullName evidence="3">TerD domain-containing protein</fullName>
    </recommendedName>
</protein>
<evidence type="ECO:0000313" key="5">
    <source>
        <dbReference type="Proteomes" id="UP000317881"/>
    </source>
</evidence>
<comment type="similarity">
    <text evidence="1">Belongs to the CAPAB/TerDEXZ family.</text>
</comment>
<feature type="compositionally biased region" description="Low complexity" evidence="2">
    <location>
        <begin position="140"/>
        <end position="149"/>
    </location>
</feature>
<evidence type="ECO:0000259" key="3">
    <source>
        <dbReference type="Pfam" id="PF02342"/>
    </source>
</evidence>
<dbReference type="Proteomes" id="UP000317881">
    <property type="component" value="Unassembled WGS sequence"/>
</dbReference>
<accession>A0A4Y3VS43</accession>
<feature type="domain" description="TerD" evidence="3">
    <location>
        <begin position="43"/>
        <end position="131"/>
    </location>
</feature>
<proteinExistence type="inferred from homology"/>
<dbReference type="PANTHER" id="PTHR32097:SF4">
    <property type="entry name" value="GENERAL STRESS PROTEIN 16U"/>
    <property type="match status" value="1"/>
</dbReference>
<dbReference type="PANTHER" id="PTHR32097">
    <property type="entry name" value="CAMP-BINDING PROTEIN 1-RELATED"/>
    <property type="match status" value="1"/>
</dbReference>
<dbReference type="Pfam" id="PF02342">
    <property type="entry name" value="TerD"/>
    <property type="match status" value="1"/>
</dbReference>
<name>A0A4Y3VS43_9ACTN</name>
<dbReference type="Gene3D" id="2.60.60.30">
    <property type="entry name" value="sav2460 like domains"/>
    <property type="match status" value="1"/>
</dbReference>
<organism evidence="4 5">
    <name type="scientific">Streptomyces spinoverrucosus</name>
    <dbReference type="NCBI Taxonomy" id="284043"/>
    <lineage>
        <taxon>Bacteria</taxon>
        <taxon>Bacillati</taxon>
        <taxon>Actinomycetota</taxon>
        <taxon>Actinomycetes</taxon>
        <taxon>Kitasatosporales</taxon>
        <taxon>Streptomycetaceae</taxon>
        <taxon>Streptomyces</taxon>
    </lineage>
</organism>
<dbReference type="EMBL" id="BJND01000055">
    <property type="protein sequence ID" value="GEC08611.1"/>
    <property type="molecule type" value="Genomic_DNA"/>
</dbReference>
<evidence type="ECO:0000256" key="1">
    <source>
        <dbReference type="ARBA" id="ARBA00008775"/>
    </source>
</evidence>
<evidence type="ECO:0000313" key="4">
    <source>
        <dbReference type="EMBL" id="GEC08611.1"/>
    </source>
</evidence>
<reference evidence="4 5" key="1">
    <citation type="submission" date="2019-06" db="EMBL/GenBank/DDBJ databases">
        <title>Whole genome shotgun sequence of Streptomyces spinoverrucosus NBRC 14228.</title>
        <authorList>
            <person name="Hosoyama A."/>
            <person name="Uohara A."/>
            <person name="Ohji S."/>
            <person name="Ichikawa N."/>
        </authorList>
    </citation>
    <scope>NUCLEOTIDE SEQUENCE [LARGE SCALE GENOMIC DNA]</scope>
    <source>
        <strain evidence="4 5">NBRC 14228</strain>
    </source>
</reference>
<dbReference type="InterPro" id="IPR003325">
    <property type="entry name" value="TerD"/>
</dbReference>